<dbReference type="Proteomes" id="UP000265703">
    <property type="component" value="Unassembled WGS sequence"/>
</dbReference>
<reference evidence="1 2" key="1">
    <citation type="submission" date="2018-06" db="EMBL/GenBank/DDBJ databases">
        <title>Comparative genomics reveals the genomic features of Rhizophagus irregularis, R. cerebriforme, R. diaphanum and Gigaspora rosea, and their symbiotic lifestyle signature.</title>
        <authorList>
            <person name="Morin E."/>
            <person name="San Clemente H."/>
            <person name="Chen E.C.H."/>
            <person name="De La Providencia I."/>
            <person name="Hainaut M."/>
            <person name="Kuo A."/>
            <person name="Kohler A."/>
            <person name="Murat C."/>
            <person name="Tang N."/>
            <person name="Roy S."/>
            <person name="Loubradou J."/>
            <person name="Henrissat B."/>
            <person name="Grigoriev I.V."/>
            <person name="Corradi N."/>
            <person name="Roux C."/>
            <person name="Martin F.M."/>
        </authorList>
    </citation>
    <scope>NUCLEOTIDE SEQUENCE [LARGE SCALE GENOMIC DNA]</scope>
    <source>
        <strain evidence="1 2">DAOM 227022</strain>
    </source>
</reference>
<comment type="caution">
    <text evidence="1">The sequence shown here is derived from an EMBL/GenBank/DDBJ whole genome shotgun (WGS) entry which is preliminary data.</text>
</comment>
<gene>
    <name evidence="1" type="ORF">C1645_821738</name>
</gene>
<dbReference type="EMBL" id="QKYT01000146">
    <property type="protein sequence ID" value="RIA91647.1"/>
    <property type="molecule type" value="Genomic_DNA"/>
</dbReference>
<evidence type="ECO:0000313" key="1">
    <source>
        <dbReference type="EMBL" id="RIA91647.1"/>
    </source>
</evidence>
<dbReference type="Gene3D" id="1.10.510.10">
    <property type="entry name" value="Transferase(Phosphotransferase) domain 1"/>
    <property type="match status" value="1"/>
</dbReference>
<organism evidence="1 2">
    <name type="scientific">Glomus cerebriforme</name>
    <dbReference type="NCBI Taxonomy" id="658196"/>
    <lineage>
        <taxon>Eukaryota</taxon>
        <taxon>Fungi</taxon>
        <taxon>Fungi incertae sedis</taxon>
        <taxon>Mucoromycota</taxon>
        <taxon>Glomeromycotina</taxon>
        <taxon>Glomeromycetes</taxon>
        <taxon>Glomerales</taxon>
        <taxon>Glomeraceae</taxon>
        <taxon>Glomus</taxon>
    </lineage>
</organism>
<accession>A0A397T636</accession>
<keyword evidence="2" id="KW-1185">Reference proteome</keyword>
<dbReference type="AlphaFoldDB" id="A0A397T636"/>
<dbReference type="STRING" id="658196.A0A397T636"/>
<sequence>MIINYLALDICCGKRPKIKDETPEFLKKLIQKCWDALPENLPTSKEVFYKIIKNKKQVEKLKELTYNFTSNTKSTTKTQLYKTHKQFIQVSVNMKLYCADLLCHTVPLYDRDFHDHGDLNDSSDINDLSDS</sequence>
<name>A0A397T636_9GLOM</name>
<protein>
    <recommendedName>
        <fullName evidence="3">Serine-threonine/tyrosine-protein kinase catalytic domain-containing protein</fullName>
    </recommendedName>
</protein>
<evidence type="ECO:0000313" key="2">
    <source>
        <dbReference type="Proteomes" id="UP000265703"/>
    </source>
</evidence>
<evidence type="ECO:0008006" key="3">
    <source>
        <dbReference type="Google" id="ProtNLM"/>
    </source>
</evidence>
<proteinExistence type="predicted"/>